<organism evidence="1 2">
    <name type="scientific">Aspergillus brunneoviolaceus CBS 621.78</name>
    <dbReference type="NCBI Taxonomy" id="1450534"/>
    <lineage>
        <taxon>Eukaryota</taxon>
        <taxon>Fungi</taxon>
        <taxon>Dikarya</taxon>
        <taxon>Ascomycota</taxon>
        <taxon>Pezizomycotina</taxon>
        <taxon>Eurotiomycetes</taxon>
        <taxon>Eurotiomycetidae</taxon>
        <taxon>Eurotiales</taxon>
        <taxon>Aspergillaceae</taxon>
        <taxon>Aspergillus</taxon>
        <taxon>Aspergillus subgen. Circumdati</taxon>
    </lineage>
</organism>
<dbReference type="Proteomes" id="UP000249057">
    <property type="component" value="Unassembled WGS sequence"/>
</dbReference>
<gene>
    <name evidence="1" type="ORF">BO95DRAFT_169574</name>
</gene>
<dbReference type="EMBL" id="KZ825351">
    <property type="protein sequence ID" value="RAH44739.1"/>
    <property type="molecule type" value="Genomic_DNA"/>
</dbReference>
<evidence type="ECO:0000313" key="2">
    <source>
        <dbReference type="Proteomes" id="UP000249057"/>
    </source>
</evidence>
<keyword evidence="2" id="KW-1185">Reference proteome</keyword>
<accession>A0ACD1G681</accession>
<evidence type="ECO:0000313" key="1">
    <source>
        <dbReference type="EMBL" id="RAH44739.1"/>
    </source>
</evidence>
<sequence length="78" mass="8873">MEDFVYFLLSLLVPFTAQIFLTDSCTSLTTATLCQQFQDRMASSEADSSRVALLYYCSASRSKFASQRSFFFLLLVNE</sequence>
<proteinExistence type="predicted"/>
<protein>
    <submittedName>
        <fullName evidence="1">Uncharacterized protein</fullName>
    </submittedName>
</protein>
<name>A0ACD1G681_9EURO</name>
<reference evidence="1" key="1">
    <citation type="submission" date="2018-02" db="EMBL/GenBank/DDBJ databases">
        <title>The genomes of Aspergillus section Nigri reveals drivers in fungal speciation.</title>
        <authorList>
            <consortium name="DOE Joint Genome Institute"/>
            <person name="Vesth T.C."/>
            <person name="Nybo J."/>
            <person name="Theobald S."/>
            <person name="Brandl J."/>
            <person name="Frisvad J.C."/>
            <person name="Nielsen K.F."/>
            <person name="Lyhne E.K."/>
            <person name="Kogle M.E."/>
            <person name="Kuo A."/>
            <person name="Riley R."/>
            <person name="Clum A."/>
            <person name="Nolan M."/>
            <person name="Lipzen A."/>
            <person name="Salamov A."/>
            <person name="Henrissat B."/>
            <person name="Wiebenga A."/>
            <person name="De vries R.P."/>
            <person name="Grigoriev I.V."/>
            <person name="Mortensen U.H."/>
            <person name="Andersen M.R."/>
            <person name="Baker S.E."/>
        </authorList>
    </citation>
    <scope>NUCLEOTIDE SEQUENCE</scope>
    <source>
        <strain evidence="1">CBS 621.78</strain>
    </source>
</reference>